<evidence type="ECO:0000313" key="2">
    <source>
        <dbReference type="Proteomes" id="UP001465976"/>
    </source>
</evidence>
<reference evidence="1 2" key="1">
    <citation type="submission" date="2024-02" db="EMBL/GenBank/DDBJ databases">
        <title>A draft genome for the cacao thread blight pathogen Marasmius crinis-equi.</title>
        <authorList>
            <person name="Cohen S.P."/>
            <person name="Baruah I.K."/>
            <person name="Amoako-Attah I."/>
            <person name="Bukari Y."/>
            <person name="Meinhardt L.W."/>
            <person name="Bailey B.A."/>
        </authorList>
    </citation>
    <scope>NUCLEOTIDE SEQUENCE [LARGE SCALE GENOMIC DNA]</scope>
    <source>
        <strain evidence="1 2">GH-76</strain>
    </source>
</reference>
<keyword evidence="2" id="KW-1185">Reference proteome</keyword>
<organism evidence="1 2">
    <name type="scientific">Marasmius crinis-equi</name>
    <dbReference type="NCBI Taxonomy" id="585013"/>
    <lineage>
        <taxon>Eukaryota</taxon>
        <taxon>Fungi</taxon>
        <taxon>Dikarya</taxon>
        <taxon>Basidiomycota</taxon>
        <taxon>Agaricomycotina</taxon>
        <taxon>Agaricomycetes</taxon>
        <taxon>Agaricomycetidae</taxon>
        <taxon>Agaricales</taxon>
        <taxon>Marasmiineae</taxon>
        <taxon>Marasmiaceae</taxon>
        <taxon>Marasmius</taxon>
    </lineage>
</organism>
<name>A0ABR3FAN0_9AGAR</name>
<proteinExistence type="predicted"/>
<gene>
    <name evidence="1" type="ORF">V5O48_009606</name>
</gene>
<dbReference type="EMBL" id="JBAHYK010000639">
    <property type="protein sequence ID" value="KAL0572357.1"/>
    <property type="molecule type" value="Genomic_DNA"/>
</dbReference>
<protein>
    <submittedName>
        <fullName evidence="1">Uncharacterized protein</fullName>
    </submittedName>
</protein>
<dbReference type="Proteomes" id="UP001465976">
    <property type="component" value="Unassembled WGS sequence"/>
</dbReference>
<sequence length="110" mass="12419">MTPSFCDGSYTLRRPRTPFQPCSKLELVLRVLPIGPLVVTSTNVCPILSDDKAILRSRLTKEYDTHIKLESALKSLIQTQEYVEACLAKQINNQEAGRNRQCKRRGSEIA</sequence>
<accession>A0ABR3FAN0</accession>
<evidence type="ECO:0000313" key="1">
    <source>
        <dbReference type="EMBL" id="KAL0572357.1"/>
    </source>
</evidence>
<comment type="caution">
    <text evidence="1">The sequence shown here is derived from an EMBL/GenBank/DDBJ whole genome shotgun (WGS) entry which is preliminary data.</text>
</comment>